<proteinExistence type="inferred from homology"/>
<dbReference type="PANTHER" id="PTHR10736">
    <property type="entry name" value="BESTROPHIN"/>
    <property type="match status" value="1"/>
</dbReference>
<keyword evidence="6" id="KW-1003">Cell membrane</keyword>
<dbReference type="Proteomes" id="UP000095280">
    <property type="component" value="Unplaced"/>
</dbReference>
<dbReference type="InterPro" id="IPR000615">
    <property type="entry name" value="Bestrophin"/>
</dbReference>
<dbReference type="AlphaFoldDB" id="A0A1I8FB36"/>
<evidence type="ECO:0000313" key="7">
    <source>
        <dbReference type="Proteomes" id="UP000095280"/>
    </source>
</evidence>
<keyword evidence="6" id="KW-0406">Ion transport</keyword>
<comment type="similarity">
    <text evidence="5 6">Belongs to the anion channel-forming bestrophin (TC 1.A.46) family. Calcium-sensitive chloride channel subfamily.</text>
</comment>
<keyword evidence="6" id="KW-0407">Ion channel</keyword>
<evidence type="ECO:0000256" key="5">
    <source>
        <dbReference type="ARBA" id="ARBA00034769"/>
    </source>
</evidence>
<evidence type="ECO:0000256" key="1">
    <source>
        <dbReference type="ARBA" id="ARBA00004370"/>
    </source>
</evidence>
<dbReference type="Pfam" id="PF01062">
    <property type="entry name" value="Bestrophin"/>
    <property type="match status" value="1"/>
</dbReference>
<reference evidence="8" key="1">
    <citation type="submission" date="2016-11" db="UniProtKB">
        <authorList>
            <consortium name="WormBaseParasite"/>
        </authorList>
    </citation>
    <scope>IDENTIFICATION</scope>
</reference>
<organism evidence="7 8">
    <name type="scientific">Macrostomum lignano</name>
    <dbReference type="NCBI Taxonomy" id="282301"/>
    <lineage>
        <taxon>Eukaryota</taxon>
        <taxon>Metazoa</taxon>
        <taxon>Spiralia</taxon>
        <taxon>Lophotrochozoa</taxon>
        <taxon>Platyhelminthes</taxon>
        <taxon>Rhabditophora</taxon>
        <taxon>Macrostomorpha</taxon>
        <taxon>Macrostomida</taxon>
        <taxon>Macrostomidae</taxon>
        <taxon>Macrostomum</taxon>
    </lineage>
</organism>
<dbReference type="GO" id="GO:0005886">
    <property type="term" value="C:plasma membrane"/>
    <property type="evidence" value="ECO:0007669"/>
    <property type="project" value="UniProtKB-SubCell"/>
</dbReference>
<name>A0A1I8FB36_9PLAT</name>
<dbReference type="GO" id="GO:0005254">
    <property type="term" value="F:chloride channel activity"/>
    <property type="evidence" value="ECO:0007669"/>
    <property type="project" value="UniProtKB-KW"/>
</dbReference>
<keyword evidence="4" id="KW-0472">Membrane</keyword>
<evidence type="ECO:0000256" key="3">
    <source>
        <dbReference type="ARBA" id="ARBA00022989"/>
    </source>
</evidence>
<dbReference type="GO" id="GO:0034707">
    <property type="term" value="C:chloride channel complex"/>
    <property type="evidence" value="ECO:0007669"/>
    <property type="project" value="UniProtKB-KW"/>
</dbReference>
<keyword evidence="3" id="KW-1133">Transmembrane helix</keyword>
<protein>
    <recommendedName>
        <fullName evidence="6">Bestrophin homolog</fullName>
    </recommendedName>
</protein>
<sequence length="160" mass="18411">PCSFLGNDEAPVLLRRTAIRYLIQAEKRFPTLQSLVDQGLMTENEFKLYNDEKVPHISSQVLVPTQWCRNVVPQGPQREKNYRLSPFACCFDVATLAVYVFYFNSIACPGQYVNFASVREEFRPRDLRQVFDRLVAEQMINPFGEDDDDFDVATGSWTAT</sequence>
<dbReference type="WBParaSite" id="maker-unitig_26917-snap-gene-0.1-mRNA-1">
    <property type="protein sequence ID" value="maker-unitig_26917-snap-gene-0.1-mRNA-1"/>
    <property type="gene ID" value="maker-unitig_26917-snap-gene-0.1"/>
</dbReference>
<dbReference type="InterPro" id="IPR021134">
    <property type="entry name" value="Bestrophin-like"/>
</dbReference>
<comment type="function">
    <text evidence="6">Forms chloride channels.</text>
</comment>
<evidence type="ECO:0000256" key="4">
    <source>
        <dbReference type="ARBA" id="ARBA00023136"/>
    </source>
</evidence>
<accession>A0A1I8FB36</accession>
<dbReference type="PANTHER" id="PTHR10736:SF0">
    <property type="entry name" value="BESTROPHIN HOMOLOG"/>
    <property type="match status" value="1"/>
</dbReference>
<evidence type="ECO:0000256" key="6">
    <source>
        <dbReference type="RuleBase" id="RU363126"/>
    </source>
</evidence>
<keyword evidence="2" id="KW-0812">Transmembrane</keyword>
<evidence type="ECO:0000256" key="2">
    <source>
        <dbReference type="ARBA" id="ARBA00022692"/>
    </source>
</evidence>
<keyword evidence="7" id="KW-1185">Reference proteome</keyword>
<keyword evidence="6" id="KW-0868">Chloride</keyword>
<comment type="subcellular location">
    <subcellularLocation>
        <location evidence="6">Cell membrane</location>
        <topology evidence="6">Multi-pass membrane protein</topology>
    </subcellularLocation>
    <subcellularLocation>
        <location evidence="1">Membrane</location>
    </subcellularLocation>
</comment>
<keyword evidence="6" id="KW-0869">Chloride channel</keyword>
<keyword evidence="6" id="KW-0813">Transport</keyword>
<evidence type="ECO:0000313" key="8">
    <source>
        <dbReference type="WBParaSite" id="maker-unitig_26917-snap-gene-0.1-mRNA-1"/>
    </source>
</evidence>